<evidence type="ECO:0000313" key="6">
    <source>
        <dbReference type="EMBL" id="CAG9998307.1"/>
    </source>
</evidence>
<dbReference type="Proteomes" id="UP000754883">
    <property type="component" value="Unassembled WGS sequence"/>
</dbReference>
<dbReference type="PANTHER" id="PTHR10996">
    <property type="entry name" value="2-HYDROXYACID DEHYDROGENASE-RELATED"/>
    <property type="match status" value="1"/>
</dbReference>
<evidence type="ECO:0000313" key="7">
    <source>
        <dbReference type="Proteomes" id="UP000754883"/>
    </source>
</evidence>
<dbReference type="PANTHER" id="PTHR10996:SF257">
    <property type="entry name" value="GLYOXYLATE REDUCTASE 1"/>
    <property type="match status" value="1"/>
</dbReference>
<dbReference type="EMBL" id="CABFNO020001546">
    <property type="protein sequence ID" value="CAG9998307.1"/>
    <property type="molecule type" value="Genomic_DNA"/>
</dbReference>
<evidence type="ECO:0000256" key="3">
    <source>
        <dbReference type="RuleBase" id="RU003719"/>
    </source>
</evidence>
<reference evidence="7" key="1">
    <citation type="submission" date="2019-06" db="EMBL/GenBank/DDBJ databases">
        <authorList>
            <person name="Broberg M."/>
        </authorList>
    </citation>
    <scope>NUCLEOTIDE SEQUENCE [LARGE SCALE GENOMIC DNA]</scope>
</reference>
<dbReference type="GO" id="GO:0051287">
    <property type="term" value="F:NAD binding"/>
    <property type="evidence" value="ECO:0007669"/>
    <property type="project" value="InterPro"/>
</dbReference>
<dbReference type="InterPro" id="IPR050223">
    <property type="entry name" value="D-isomer_2-hydroxyacid_DH"/>
</dbReference>
<dbReference type="AlphaFoldDB" id="A0A9N9UTI5"/>
<evidence type="ECO:0000256" key="1">
    <source>
        <dbReference type="ARBA" id="ARBA00005854"/>
    </source>
</evidence>
<evidence type="ECO:0000256" key="2">
    <source>
        <dbReference type="ARBA" id="ARBA00023002"/>
    </source>
</evidence>
<keyword evidence="7" id="KW-1185">Reference proteome</keyword>
<sequence length="330" mass="36245">MVSKLYCEASPLNLSSLATIVKPEAKTRAEFIEKCRQEAYSDVVVIYRTYYSANITGLIDEELVDVLPESVKFICHSGAGYDQIDVGACSQRQIQVSNAPEVVNNATADTALFLMPGALRGFNQSILSLRGGFWRGISSLPLGHDPDGKTIGILGCGGIGRNIVKKAAAFGMRVIYYNRTKSSHITEAEYVTFDELVRSSDVISICTPLNTNTRHVLSHKEFSMIKQGVVVINTARGPIIDAEALVAALGNGKVWSFGLDVYELEPNIHPDLIAHPRSMLLPHLGTYTIEELRTHVYTHTRMKARCISNVRSALEHGKLRDLVPEQSDGV</sequence>
<dbReference type="InterPro" id="IPR006139">
    <property type="entry name" value="D-isomer_2_OHA_DH_cat_dom"/>
</dbReference>
<comment type="caution">
    <text evidence="6">The sequence shown here is derived from an EMBL/GenBank/DDBJ whole genome shotgun (WGS) entry which is preliminary data.</text>
</comment>
<dbReference type="SUPFAM" id="SSF51735">
    <property type="entry name" value="NAD(P)-binding Rossmann-fold domains"/>
    <property type="match status" value="1"/>
</dbReference>
<reference evidence="6 7" key="2">
    <citation type="submission" date="2021-10" db="EMBL/GenBank/DDBJ databases">
        <authorList>
            <person name="Piombo E."/>
        </authorList>
    </citation>
    <scope>NUCLEOTIDE SEQUENCE [LARGE SCALE GENOMIC DNA]</scope>
</reference>
<dbReference type="PROSITE" id="PS00065">
    <property type="entry name" value="D_2_HYDROXYACID_DH_1"/>
    <property type="match status" value="1"/>
</dbReference>
<dbReference type="Gene3D" id="3.40.50.720">
    <property type="entry name" value="NAD(P)-binding Rossmann-like Domain"/>
    <property type="match status" value="2"/>
</dbReference>
<dbReference type="GO" id="GO:0030267">
    <property type="term" value="F:glyoxylate reductase (NADPH) activity"/>
    <property type="evidence" value="ECO:0007669"/>
    <property type="project" value="TreeGrafter"/>
</dbReference>
<dbReference type="Pfam" id="PF02826">
    <property type="entry name" value="2-Hacid_dh_C"/>
    <property type="match status" value="1"/>
</dbReference>
<name>A0A9N9UTI5_9HYPO</name>
<dbReference type="CDD" id="cd12168">
    <property type="entry name" value="Mand_dh_like"/>
    <property type="match status" value="1"/>
</dbReference>
<organism evidence="6 7">
    <name type="scientific">Clonostachys byssicola</name>
    <dbReference type="NCBI Taxonomy" id="160290"/>
    <lineage>
        <taxon>Eukaryota</taxon>
        <taxon>Fungi</taxon>
        <taxon>Dikarya</taxon>
        <taxon>Ascomycota</taxon>
        <taxon>Pezizomycotina</taxon>
        <taxon>Sordariomycetes</taxon>
        <taxon>Hypocreomycetidae</taxon>
        <taxon>Hypocreales</taxon>
        <taxon>Bionectriaceae</taxon>
        <taxon>Clonostachys</taxon>
    </lineage>
</organism>
<feature type="domain" description="D-isomer specific 2-hydroxyacid dehydrogenase NAD-binding" evidence="5">
    <location>
        <begin position="114"/>
        <end position="285"/>
    </location>
</feature>
<dbReference type="SUPFAM" id="SSF52283">
    <property type="entry name" value="Formate/glycerate dehydrogenase catalytic domain-like"/>
    <property type="match status" value="1"/>
</dbReference>
<gene>
    <name evidence="6" type="ORF">CBYS24578_00003603</name>
</gene>
<dbReference type="InterPro" id="IPR029752">
    <property type="entry name" value="D-isomer_DH_CS1"/>
</dbReference>
<evidence type="ECO:0000259" key="4">
    <source>
        <dbReference type="Pfam" id="PF00389"/>
    </source>
</evidence>
<comment type="similarity">
    <text evidence="1 3">Belongs to the D-isomer specific 2-hydroxyacid dehydrogenase family.</text>
</comment>
<dbReference type="OrthoDB" id="9991913at2759"/>
<evidence type="ECO:0008006" key="8">
    <source>
        <dbReference type="Google" id="ProtNLM"/>
    </source>
</evidence>
<feature type="domain" description="D-isomer specific 2-hydroxyacid dehydrogenase catalytic" evidence="4">
    <location>
        <begin position="28"/>
        <end position="323"/>
    </location>
</feature>
<accession>A0A9N9UTI5</accession>
<dbReference type="InterPro" id="IPR036291">
    <property type="entry name" value="NAD(P)-bd_dom_sf"/>
</dbReference>
<dbReference type="GO" id="GO:0005829">
    <property type="term" value="C:cytosol"/>
    <property type="evidence" value="ECO:0007669"/>
    <property type="project" value="TreeGrafter"/>
</dbReference>
<dbReference type="Pfam" id="PF00389">
    <property type="entry name" value="2-Hacid_dh"/>
    <property type="match status" value="1"/>
</dbReference>
<keyword evidence="2 3" id="KW-0560">Oxidoreductase</keyword>
<evidence type="ECO:0000259" key="5">
    <source>
        <dbReference type="Pfam" id="PF02826"/>
    </source>
</evidence>
<dbReference type="InterPro" id="IPR006140">
    <property type="entry name" value="D-isomer_DH_NAD-bd"/>
</dbReference>
<proteinExistence type="inferred from homology"/>
<protein>
    <recommendedName>
        <fullName evidence="8">2-hydroxyacid dehydrogenase</fullName>
    </recommendedName>
</protein>
<dbReference type="GO" id="GO:0016618">
    <property type="term" value="F:hydroxypyruvate reductase [NAD(P)H] activity"/>
    <property type="evidence" value="ECO:0007669"/>
    <property type="project" value="TreeGrafter"/>
</dbReference>